<evidence type="ECO:0000256" key="1">
    <source>
        <dbReference type="ARBA" id="ARBA00004196"/>
    </source>
</evidence>
<protein>
    <submittedName>
        <fullName evidence="6">Peptide/nickel transport system substrate-binding protein</fullName>
    </submittedName>
</protein>
<gene>
    <name evidence="6" type="ORF">EV698_0668</name>
</gene>
<keyword evidence="7" id="KW-1185">Reference proteome</keyword>
<evidence type="ECO:0000259" key="5">
    <source>
        <dbReference type="Pfam" id="PF00496"/>
    </source>
</evidence>
<organism evidence="6 7">
    <name type="scientific">Spiribacter vilamensis</name>
    <dbReference type="NCBI Taxonomy" id="531306"/>
    <lineage>
        <taxon>Bacteria</taxon>
        <taxon>Pseudomonadati</taxon>
        <taxon>Pseudomonadota</taxon>
        <taxon>Gammaproteobacteria</taxon>
        <taxon>Chromatiales</taxon>
        <taxon>Ectothiorhodospiraceae</taxon>
        <taxon>Spiribacter</taxon>
    </lineage>
</organism>
<evidence type="ECO:0000313" key="7">
    <source>
        <dbReference type="Proteomes" id="UP000292298"/>
    </source>
</evidence>
<dbReference type="Pfam" id="PF00496">
    <property type="entry name" value="SBP_bac_5"/>
    <property type="match status" value="1"/>
</dbReference>
<evidence type="ECO:0000313" key="6">
    <source>
        <dbReference type="EMBL" id="RZU98422.1"/>
    </source>
</evidence>
<evidence type="ECO:0000256" key="4">
    <source>
        <dbReference type="ARBA" id="ARBA00022729"/>
    </source>
</evidence>
<dbReference type="RefSeq" id="WP_130502736.1">
    <property type="nucleotide sequence ID" value="NZ_SHLI01000001.1"/>
</dbReference>
<comment type="subcellular location">
    <subcellularLocation>
        <location evidence="1">Cell envelope</location>
    </subcellularLocation>
</comment>
<feature type="domain" description="Solute-binding protein family 5" evidence="5">
    <location>
        <begin position="82"/>
        <end position="424"/>
    </location>
</feature>
<comment type="caution">
    <text evidence="6">The sequence shown here is derived from an EMBL/GenBank/DDBJ whole genome shotgun (WGS) entry which is preliminary data.</text>
</comment>
<proteinExistence type="inferred from homology"/>
<dbReference type="PANTHER" id="PTHR30290">
    <property type="entry name" value="PERIPLASMIC BINDING COMPONENT OF ABC TRANSPORTER"/>
    <property type="match status" value="1"/>
</dbReference>
<keyword evidence="4" id="KW-0732">Signal</keyword>
<keyword evidence="3" id="KW-0813">Transport</keyword>
<dbReference type="InterPro" id="IPR039424">
    <property type="entry name" value="SBP_5"/>
</dbReference>
<dbReference type="InterPro" id="IPR000914">
    <property type="entry name" value="SBP_5_dom"/>
</dbReference>
<accession>A0A4Q8CZL4</accession>
<dbReference type="GO" id="GO:0043190">
    <property type="term" value="C:ATP-binding cassette (ABC) transporter complex"/>
    <property type="evidence" value="ECO:0007669"/>
    <property type="project" value="InterPro"/>
</dbReference>
<reference evidence="6 7" key="1">
    <citation type="submission" date="2019-02" db="EMBL/GenBank/DDBJ databases">
        <title>Genomic Encyclopedia of Type Strains, Phase IV (KMG-IV): sequencing the most valuable type-strain genomes for metagenomic binning, comparative biology and taxonomic classification.</title>
        <authorList>
            <person name="Goeker M."/>
        </authorList>
    </citation>
    <scope>NUCLEOTIDE SEQUENCE [LARGE SCALE GENOMIC DNA]</scope>
    <source>
        <strain evidence="6 7">DSM 21056</strain>
    </source>
</reference>
<dbReference type="OrthoDB" id="9801912at2"/>
<dbReference type="SUPFAM" id="SSF53850">
    <property type="entry name" value="Periplasmic binding protein-like II"/>
    <property type="match status" value="1"/>
</dbReference>
<dbReference type="PIRSF" id="PIRSF002741">
    <property type="entry name" value="MppA"/>
    <property type="match status" value="1"/>
</dbReference>
<dbReference type="GO" id="GO:0015833">
    <property type="term" value="P:peptide transport"/>
    <property type="evidence" value="ECO:0007669"/>
    <property type="project" value="TreeGrafter"/>
</dbReference>
<dbReference type="PROSITE" id="PS51318">
    <property type="entry name" value="TAT"/>
    <property type="match status" value="1"/>
</dbReference>
<dbReference type="Gene3D" id="3.10.105.10">
    <property type="entry name" value="Dipeptide-binding Protein, Domain 3"/>
    <property type="match status" value="1"/>
</dbReference>
<name>A0A4Q8CZL4_9GAMM</name>
<dbReference type="AlphaFoldDB" id="A0A4Q8CZL4"/>
<dbReference type="CDD" id="cd08503">
    <property type="entry name" value="PBP2_NikA_DppA_OppA_like_17"/>
    <property type="match status" value="1"/>
</dbReference>
<dbReference type="InterPro" id="IPR006311">
    <property type="entry name" value="TAT_signal"/>
</dbReference>
<dbReference type="Proteomes" id="UP000292298">
    <property type="component" value="Unassembled WGS sequence"/>
</dbReference>
<evidence type="ECO:0000256" key="2">
    <source>
        <dbReference type="ARBA" id="ARBA00005695"/>
    </source>
</evidence>
<comment type="similarity">
    <text evidence="2">Belongs to the bacterial solute-binding protein 5 family.</text>
</comment>
<dbReference type="GO" id="GO:1904680">
    <property type="term" value="F:peptide transmembrane transporter activity"/>
    <property type="evidence" value="ECO:0007669"/>
    <property type="project" value="TreeGrafter"/>
</dbReference>
<dbReference type="Gene3D" id="3.40.190.10">
    <property type="entry name" value="Periplasmic binding protein-like II"/>
    <property type="match status" value="1"/>
</dbReference>
<dbReference type="EMBL" id="SHLI01000001">
    <property type="protein sequence ID" value="RZU98422.1"/>
    <property type="molecule type" value="Genomic_DNA"/>
</dbReference>
<dbReference type="Gene3D" id="3.90.76.10">
    <property type="entry name" value="Dipeptide-binding Protein, Domain 1"/>
    <property type="match status" value="1"/>
</dbReference>
<evidence type="ECO:0000256" key="3">
    <source>
        <dbReference type="ARBA" id="ARBA00022448"/>
    </source>
</evidence>
<dbReference type="InterPro" id="IPR030678">
    <property type="entry name" value="Peptide/Ni-bd"/>
</dbReference>
<sequence length="509" mass="56495">MDSIDRRRRRIMQTLGIAGAATATGTWPIIGRAQEPSRGGTLSVAVPLADNLEPVTMSGGGTIAIVQQIAEYLVWAEDDLSLRPVLATDWNSEDGARVWNFQLREGVQFHDGREMTSADVVASFQRLVEPDSGSAGAAQLDFLQPQNVTANGRYSVRFELDRPVGAFPYYTHVYNAVILPADYEGDFANNPIGTGPFKLDEYRPQGGARLSRNANYWNNPLPYLDAVELDFYDGSQSQVIAMQGGEADAMLSAGYIDIRPLFGQDNVRMINQPTSSHTQVTMRTDKAPFNDVRVRQAVALAVDRPNAIETLLGGNAAIGNDHPLAPIYPMDITIEQRRRDVEQARALLTEAGYPDGFPIDLYVGRLSELPQYAEMLQQMLSPIGIDVSLKVEPVNVYYGHWTEVTFGVTDWASRATPGQFLNAAFRGGVDWNVPKWSNDRFDTLLDQFESEPDEAERERLANELATILQDEVPAVIGYFKDGFRPVNTRVRDLPGNMSNFLDLTRTWVV</sequence>
<dbReference type="PANTHER" id="PTHR30290:SF10">
    <property type="entry name" value="PERIPLASMIC OLIGOPEPTIDE-BINDING PROTEIN-RELATED"/>
    <property type="match status" value="1"/>
</dbReference>
<dbReference type="GO" id="GO:0030288">
    <property type="term" value="C:outer membrane-bounded periplasmic space"/>
    <property type="evidence" value="ECO:0007669"/>
    <property type="project" value="UniProtKB-ARBA"/>
</dbReference>